<dbReference type="Proteomes" id="UP001165122">
    <property type="component" value="Unassembled WGS sequence"/>
</dbReference>
<feature type="compositionally biased region" description="Polar residues" evidence="3">
    <location>
        <begin position="1"/>
        <end position="10"/>
    </location>
</feature>
<comment type="caution">
    <text evidence="6">The sequence shown here is derived from an EMBL/GenBank/DDBJ whole genome shotgun (WGS) entry which is preliminary data.</text>
</comment>
<evidence type="ECO:0000256" key="2">
    <source>
        <dbReference type="ARBA" id="ARBA00022553"/>
    </source>
</evidence>
<organism evidence="6 7">
    <name type="scientific">Triparma laevis f. longispina</name>
    <dbReference type="NCBI Taxonomy" id="1714387"/>
    <lineage>
        <taxon>Eukaryota</taxon>
        <taxon>Sar</taxon>
        <taxon>Stramenopiles</taxon>
        <taxon>Ochrophyta</taxon>
        <taxon>Bolidophyceae</taxon>
        <taxon>Parmales</taxon>
        <taxon>Triparmaceae</taxon>
        <taxon>Triparma</taxon>
    </lineage>
</organism>
<dbReference type="InterPro" id="IPR048334">
    <property type="entry name" value="Pellino_FHA"/>
</dbReference>
<dbReference type="PANTHER" id="PTHR12098">
    <property type="entry name" value="E3 UBIQUITIN-PROTEIN LIGASE PELLINO-RELATED"/>
    <property type="match status" value="1"/>
</dbReference>
<evidence type="ECO:0000259" key="5">
    <source>
        <dbReference type="Pfam" id="PF20723"/>
    </source>
</evidence>
<evidence type="ECO:0000256" key="1">
    <source>
        <dbReference type="ARBA" id="ARBA00005639"/>
    </source>
</evidence>
<dbReference type="Pfam" id="PF20723">
    <property type="entry name" value="Pellino_RING"/>
    <property type="match status" value="1"/>
</dbReference>
<accession>A0A9W6ZT40</accession>
<dbReference type="AlphaFoldDB" id="A0A9W6ZT40"/>
<comment type="similarity">
    <text evidence="1">Belongs to the pellino family.</text>
</comment>
<evidence type="ECO:0000256" key="3">
    <source>
        <dbReference type="SAM" id="MobiDB-lite"/>
    </source>
</evidence>
<dbReference type="PANTHER" id="PTHR12098:SF2">
    <property type="entry name" value="PROTEIN PELLINO"/>
    <property type="match status" value="1"/>
</dbReference>
<dbReference type="GO" id="GO:0008592">
    <property type="term" value="P:regulation of Toll signaling pathway"/>
    <property type="evidence" value="ECO:0007669"/>
    <property type="project" value="InterPro"/>
</dbReference>
<dbReference type="GO" id="GO:0061630">
    <property type="term" value="F:ubiquitin protein ligase activity"/>
    <property type="evidence" value="ECO:0007669"/>
    <property type="project" value="InterPro"/>
</dbReference>
<keyword evidence="2" id="KW-0597">Phosphoprotein</keyword>
<dbReference type="Pfam" id="PF04710">
    <property type="entry name" value="Pellino_FHA"/>
    <property type="match status" value="1"/>
</dbReference>
<evidence type="ECO:0000313" key="6">
    <source>
        <dbReference type="EMBL" id="GMH59967.1"/>
    </source>
</evidence>
<dbReference type="InterPro" id="IPR006800">
    <property type="entry name" value="Pellino_fam"/>
</dbReference>
<dbReference type="GO" id="GO:0000209">
    <property type="term" value="P:protein polyubiquitination"/>
    <property type="evidence" value="ECO:0007669"/>
    <property type="project" value="InterPro"/>
</dbReference>
<feature type="domain" description="Pellino RING" evidence="5">
    <location>
        <begin position="538"/>
        <end position="679"/>
    </location>
</feature>
<evidence type="ECO:0000313" key="7">
    <source>
        <dbReference type="Proteomes" id="UP001165122"/>
    </source>
</evidence>
<sequence length="700" mass="78929">MSDQFTLSRRSTVKIMSDGSHSTPSHLEDDEIIMADEEEEHEYGYEDEEEEAEMKAEEKDDDENEEEKGQKAVNYIQNMLRQNDRAGSRRRSVDWVAMPKGQEEEEEQSKLAAKEESETLWFDKVPDITECCPTLVAYLEEEMGPEETQQYKQKACRAVLKYNQHSVSQWEMNKLILFLGTLNFGDDSTDSYRRTFRSAHSTGVQLLKFNNLGKVLDWGLDNKHAIVLMAIVMGWRGEFEILGNPNQPLEDVYVPDYGALDDAERMAEETGVGKCYGQLVVLGHKEYHVNRGKLEPRGERNAAFPLMRRTKANGIRKDKTIVTASSSKGSEGNRSPIQTYCVTMRVKPKKKEAQGKVVVTSYIPDEALDMYQLGRLAVKQNDFCFRGPLTSNERGQFCGPVSRYAARIMCERTPPFSTWICAAGFDNKKDIFLSEGAPKWKEEEGENEDDWDAVTTFGLRIWQPSVGKWVEVSVNGYMHEVRETDDACGARINNSLARLEHGSIVDLSGVQFIFQDFEHMKMNRPSEETLEMFMGDFNSMRLQCPVSLETIRYSHSIAESKMDWGEGEDSSEAAGVFPACGHIVTYSTEMAQGLLNCPLCRVQSKLKQLSIAYTPAVTHGEQPPSYIFNPCGCAASLECCEFWSGITIHHPPKPGQSEVALCPYCATVLDPEKPFTRMVTGHGVKIDKDGGVMASEEEKV</sequence>
<protein>
    <submittedName>
        <fullName evidence="6">Uncharacterized protein</fullName>
    </submittedName>
</protein>
<keyword evidence="7" id="KW-1185">Reference proteome</keyword>
<dbReference type="InterPro" id="IPR048335">
    <property type="entry name" value="Pellino_RING"/>
</dbReference>
<name>A0A9W6ZT40_9STRA</name>
<reference evidence="7" key="1">
    <citation type="journal article" date="2023" name="Commun. Biol.">
        <title>Genome analysis of Parmales, the sister group of diatoms, reveals the evolutionary specialization of diatoms from phago-mixotrophs to photoautotrophs.</title>
        <authorList>
            <person name="Ban H."/>
            <person name="Sato S."/>
            <person name="Yoshikawa S."/>
            <person name="Yamada K."/>
            <person name="Nakamura Y."/>
            <person name="Ichinomiya M."/>
            <person name="Sato N."/>
            <person name="Blanc-Mathieu R."/>
            <person name="Endo H."/>
            <person name="Kuwata A."/>
            <person name="Ogata H."/>
        </authorList>
    </citation>
    <scope>NUCLEOTIDE SEQUENCE [LARGE SCALE GENOMIC DNA]</scope>
    <source>
        <strain evidence="7">NIES 3700</strain>
    </source>
</reference>
<feature type="compositionally biased region" description="Acidic residues" evidence="3">
    <location>
        <begin position="28"/>
        <end position="52"/>
    </location>
</feature>
<proteinExistence type="inferred from homology"/>
<gene>
    <name evidence="6" type="ORF">TrLO_g2195</name>
</gene>
<feature type="region of interest" description="Disordered" evidence="3">
    <location>
        <begin position="1"/>
        <end position="72"/>
    </location>
</feature>
<feature type="domain" description="Pellino FHA" evidence="4">
    <location>
        <begin position="275"/>
        <end position="532"/>
    </location>
</feature>
<dbReference type="EMBL" id="BRXW01000494">
    <property type="protein sequence ID" value="GMH59967.1"/>
    <property type="molecule type" value="Genomic_DNA"/>
</dbReference>
<evidence type="ECO:0000259" key="4">
    <source>
        <dbReference type="Pfam" id="PF04710"/>
    </source>
</evidence>
<dbReference type="OrthoDB" id="8801906at2759"/>